<dbReference type="EMBL" id="JACRUJ010000001">
    <property type="protein sequence ID" value="MBC5840265.1"/>
    <property type="molecule type" value="Genomic_DNA"/>
</dbReference>
<evidence type="ECO:0000313" key="1">
    <source>
        <dbReference type="EMBL" id="MBC5840265.1"/>
    </source>
</evidence>
<comment type="caution">
    <text evidence="1">The sequence shown here is derived from an EMBL/GenBank/DDBJ whole genome shotgun (WGS) entry which is preliminary data.</text>
</comment>
<proteinExistence type="predicted"/>
<dbReference type="Proteomes" id="UP000629963">
    <property type="component" value="Unassembled WGS sequence"/>
</dbReference>
<protein>
    <submittedName>
        <fullName evidence="1">Lipid A deacylase LpxR family protein</fullName>
    </submittedName>
</protein>
<accession>A0ABR7J412</accession>
<dbReference type="InterPro" id="IPR037107">
    <property type="entry name" value="Put_OMP_sf"/>
</dbReference>
<sequence length="311" mass="35501">MCIKKLHLIFFLCCTFHLWGQDRQSEIGLLTDNDLYTSSRNDMYYTNGLELFYRFKTKNSNLNIHKEITEITLGQYIYTPRYIDSPSKELVDRPYAGYLFGEFGKSLFYKSESVLKVAFQLGYVGPNALGEEVQSNLHDLIGYKRVQGWENQIKNALAIQTQLAYSKKLFASSNSSLIDFHWRSEANLGTVLVGAATGFVSRIAIKKLVPVNSSNLYDGAIDSGENEFYFYIAPSVNYQLYDATIQGSLFNDNSPITFSLVPFRFNGEAGFKYRKNNLNLSYVFNYRGKELYSKTISGYFYGSIGVSYLLK</sequence>
<evidence type="ECO:0000313" key="2">
    <source>
        <dbReference type="Proteomes" id="UP000629963"/>
    </source>
</evidence>
<dbReference type="RefSeq" id="WP_187008848.1">
    <property type="nucleotide sequence ID" value="NZ_JACRUI010000001.1"/>
</dbReference>
<dbReference type="Gene3D" id="2.40.128.140">
    <property type="entry name" value="Outer membrane protein"/>
    <property type="match status" value="1"/>
</dbReference>
<keyword evidence="2" id="KW-1185">Reference proteome</keyword>
<gene>
    <name evidence="1" type="ORF">H8R23_02510</name>
</gene>
<dbReference type="Pfam" id="PF09982">
    <property type="entry name" value="LpxR"/>
    <property type="match status" value="1"/>
</dbReference>
<dbReference type="InterPro" id="IPR018707">
    <property type="entry name" value="LpxR"/>
</dbReference>
<name>A0ABR7J412_9FLAO</name>
<organism evidence="1 2">
    <name type="scientific">Flavobacterium kayseriense</name>
    <dbReference type="NCBI Taxonomy" id="2764714"/>
    <lineage>
        <taxon>Bacteria</taxon>
        <taxon>Pseudomonadati</taxon>
        <taxon>Bacteroidota</taxon>
        <taxon>Flavobacteriia</taxon>
        <taxon>Flavobacteriales</taxon>
        <taxon>Flavobacteriaceae</taxon>
        <taxon>Flavobacterium</taxon>
    </lineage>
</organism>
<reference evidence="1 2" key="1">
    <citation type="submission" date="2020-08" db="EMBL/GenBank/DDBJ databases">
        <title>Description of novel Flavobacterium F-380 isolate.</title>
        <authorList>
            <person name="Saticioglu I.B."/>
            <person name="Duman M."/>
            <person name="Altun S."/>
        </authorList>
    </citation>
    <scope>NUCLEOTIDE SEQUENCE [LARGE SCALE GENOMIC DNA]</scope>
    <source>
        <strain evidence="1 2">F-380</strain>
    </source>
</reference>